<dbReference type="Pfam" id="PF03466">
    <property type="entry name" value="LysR_substrate"/>
    <property type="match status" value="1"/>
</dbReference>
<keyword evidence="4" id="KW-0804">Transcription</keyword>
<comment type="similarity">
    <text evidence="1">Belongs to the LysR transcriptional regulatory family.</text>
</comment>
<accession>A0ABP8N7T7</accession>
<feature type="domain" description="HTH lysR-type" evidence="5">
    <location>
        <begin position="14"/>
        <end position="70"/>
    </location>
</feature>
<keyword evidence="7" id="KW-1185">Reference proteome</keyword>
<sequence length="315" mass="35821">MLLFYVYPVLISMLDFRLQVFYTVAKRLSFTKAAAELFVTQPAVTKHIHELEQQFGTTLFERLGNQIRLTSAGEIALRHAETILGNYRQLEYDLSVLKGQHSGTLRLGASTTVAQYLIPPILARFHERHADVKISLVSGNTQQIEQALLNHDIELGIVEGRTHLHELRYTPFVKDEIVLISHSAHPLAQRDEITVDELRSQPLVLRERGSGTLEVIEHALRQIGIKLSDITVEMYLGSTESIKSYLTHSRCLAFISIYAVENELQAGTFRVLDVKGLSIQRDFYTIQRQGASERLAETFLNFADRHHQGHRKARP</sequence>
<evidence type="ECO:0000313" key="7">
    <source>
        <dbReference type="Proteomes" id="UP001501175"/>
    </source>
</evidence>
<evidence type="ECO:0000256" key="3">
    <source>
        <dbReference type="ARBA" id="ARBA00023125"/>
    </source>
</evidence>
<evidence type="ECO:0000256" key="4">
    <source>
        <dbReference type="ARBA" id="ARBA00023163"/>
    </source>
</evidence>
<protein>
    <submittedName>
        <fullName evidence="6">LysR family transcriptional regulator</fullName>
    </submittedName>
</protein>
<dbReference type="SUPFAM" id="SSF46785">
    <property type="entry name" value="Winged helix' DNA-binding domain"/>
    <property type="match status" value="1"/>
</dbReference>
<evidence type="ECO:0000313" key="6">
    <source>
        <dbReference type="EMBL" id="GAA4462827.1"/>
    </source>
</evidence>
<dbReference type="InterPro" id="IPR036388">
    <property type="entry name" value="WH-like_DNA-bd_sf"/>
</dbReference>
<dbReference type="Gene3D" id="1.10.10.10">
    <property type="entry name" value="Winged helix-like DNA-binding domain superfamily/Winged helix DNA-binding domain"/>
    <property type="match status" value="1"/>
</dbReference>
<evidence type="ECO:0000259" key="5">
    <source>
        <dbReference type="PROSITE" id="PS50931"/>
    </source>
</evidence>
<organism evidence="6 7">
    <name type="scientific">Nibrella saemangeumensis</name>
    <dbReference type="NCBI Taxonomy" id="1084526"/>
    <lineage>
        <taxon>Bacteria</taxon>
        <taxon>Pseudomonadati</taxon>
        <taxon>Bacteroidota</taxon>
        <taxon>Cytophagia</taxon>
        <taxon>Cytophagales</taxon>
        <taxon>Spirosomataceae</taxon>
        <taxon>Nibrella</taxon>
    </lineage>
</organism>
<dbReference type="SUPFAM" id="SSF53850">
    <property type="entry name" value="Periplasmic binding protein-like II"/>
    <property type="match status" value="1"/>
</dbReference>
<comment type="caution">
    <text evidence="6">The sequence shown here is derived from an EMBL/GenBank/DDBJ whole genome shotgun (WGS) entry which is preliminary data.</text>
</comment>
<dbReference type="PANTHER" id="PTHR30126:SF39">
    <property type="entry name" value="HTH-TYPE TRANSCRIPTIONAL REGULATOR CYSL"/>
    <property type="match status" value="1"/>
</dbReference>
<dbReference type="PRINTS" id="PR00039">
    <property type="entry name" value="HTHLYSR"/>
</dbReference>
<dbReference type="CDD" id="cd08420">
    <property type="entry name" value="PBP2_CysL_like"/>
    <property type="match status" value="1"/>
</dbReference>
<evidence type="ECO:0000256" key="2">
    <source>
        <dbReference type="ARBA" id="ARBA00023015"/>
    </source>
</evidence>
<evidence type="ECO:0000256" key="1">
    <source>
        <dbReference type="ARBA" id="ARBA00009437"/>
    </source>
</evidence>
<gene>
    <name evidence="6" type="ORF">GCM10023189_40010</name>
</gene>
<dbReference type="PROSITE" id="PS50931">
    <property type="entry name" value="HTH_LYSR"/>
    <property type="match status" value="1"/>
</dbReference>
<dbReference type="PANTHER" id="PTHR30126">
    <property type="entry name" value="HTH-TYPE TRANSCRIPTIONAL REGULATOR"/>
    <property type="match status" value="1"/>
</dbReference>
<dbReference type="EMBL" id="BAABHD010000071">
    <property type="protein sequence ID" value="GAA4462827.1"/>
    <property type="molecule type" value="Genomic_DNA"/>
</dbReference>
<reference evidence="7" key="1">
    <citation type="journal article" date="2019" name="Int. J. Syst. Evol. Microbiol.">
        <title>The Global Catalogue of Microorganisms (GCM) 10K type strain sequencing project: providing services to taxonomists for standard genome sequencing and annotation.</title>
        <authorList>
            <consortium name="The Broad Institute Genomics Platform"/>
            <consortium name="The Broad Institute Genome Sequencing Center for Infectious Disease"/>
            <person name="Wu L."/>
            <person name="Ma J."/>
        </authorList>
    </citation>
    <scope>NUCLEOTIDE SEQUENCE [LARGE SCALE GENOMIC DNA]</scope>
    <source>
        <strain evidence="7">JCM 17927</strain>
    </source>
</reference>
<dbReference type="Pfam" id="PF00126">
    <property type="entry name" value="HTH_1"/>
    <property type="match status" value="1"/>
</dbReference>
<dbReference type="Gene3D" id="3.40.190.290">
    <property type="match status" value="1"/>
</dbReference>
<dbReference type="InterPro" id="IPR000847">
    <property type="entry name" value="LysR_HTH_N"/>
</dbReference>
<dbReference type="InterPro" id="IPR005119">
    <property type="entry name" value="LysR_subst-bd"/>
</dbReference>
<name>A0ABP8N7T7_9BACT</name>
<dbReference type="InterPro" id="IPR036390">
    <property type="entry name" value="WH_DNA-bd_sf"/>
</dbReference>
<dbReference type="Proteomes" id="UP001501175">
    <property type="component" value="Unassembled WGS sequence"/>
</dbReference>
<keyword evidence="2" id="KW-0805">Transcription regulation</keyword>
<keyword evidence="3" id="KW-0238">DNA-binding</keyword>
<proteinExistence type="inferred from homology"/>